<sequence>MGLRVLSGLNRTAVCGCDATARGINLQACQAAKHGLESSTRASPAPETSPFVRRHTDAPTRFAERLRQKGSSERSSGDVARWRARVSAPEEEEEAERRTRREPSWSNK</sequence>
<organism evidence="2 3">
    <name type="scientific">Oryzias melastigma</name>
    <name type="common">Marine medaka</name>
    <dbReference type="NCBI Taxonomy" id="30732"/>
    <lineage>
        <taxon>Eukaryota</taxon>
        <taxon>Metazoa</taxon>
        <taxon>Chordata</taxon>
        <taxon>Craniata</taxon>
        <taxon>Vertebrata</taxon>
        <taxon>Euteleostomi</taxon>
        <taxon>Actinopterygii</taxon>
        <taxon>Neopterygii</taxon>
        <taxon>Teleostei</taxon>
        <taxon>Neoteleostei</taxon>
        <taxon>Acanthomorphata</taxon>
        <taxon>Ovalentaria</taxon>
        <taxon>Atherinomorphae</taxon>
        <taxon>Beloniformes</taxon>
        <taxon>Adrianichthyidae</taxon>
        <taxon>Oryziinae</taxon>
        <taxon>Oryzias</taxon>
    </lineage>
</organism>
<dbReference type="Proteomes" id="UP000646548">
    <property type="component" value="Unassembled WGS sequence"/>
</dbReference>
<gene>
    <name evidence="2" type="ORF">FQA47_022363</name>
</gene>
<accession>A0A834L1U0</accession>
<evidence type="ECO:0000256" key="1">
    <source>
        <dbReference type="SAM" id="MobiDB-lite"/>
    </source>
</evidence>
<feature type="compositionally biased region" description="Basic and acidic residues" evidence="1">
    <location>
        <begin position="95"/>
        <end position="108"/>
    </location>
</feature>
<evidence type="ECO:0000313" key="2">
    <source>
        <dbReference type="EMBL" id="KAF6738611.1"/>
    </source>
</evidence>
<dbReference type="AlphaFoldDB" id="A0A834L1U0"/>
<name>A0A834L1U0_ORYME</name>
<comment type="caution">
    <text evidence="2">The sequence shown here is derived from an EMBL/GenBank/DDBJ whole genome shotgun (WGS) entry which is preliminary data.</text>
</comment>
<evidence type="ECO:0000313" key="3">
    <source>
        <dbReference type="Proteomes" id="UP000646548"/>
    </source>
</evidence>
<feature type="compositionally biased region" description="Basic and acidic residues" evidence="1">
    <location>
        <begin position="54"/>
        <end position="76"/>
    </location>
</feature>
<reference evidence="2" key="1">
    <citation type="journal article" name="BMC Genomics">
        <title>Long-read sequencing and de novo genome assembly of marine medaka (Oryzias melastigma).</title>
        <authorList>
            <person name="Liang P."/>
            <person name="Saqib H.S.A."/>
            <person name="Ni X."/>
            <person name="Shen Y."/>
        </authorList>
    </citation>
    <scope>NUCLEOTIDE SEQUENCE</scope>
    <source>
        <strain evidence="2">Bigg-433</strain>
    </source>
</reference>
<dbReference type="EMBL" id="WKFB01000022">
    <property type="protein sequence ID" value="KAF6738611.1"/>
    <property type="molecule type" value="Genomic_DNA"/>
</dbReference>
<proteinExistence type="predicted"/>
<protein>
    <submittedName>
        <fullName evidence="2">Uncharacterized protein</fullName>
    </submittedName>
</protein>
<feature type="region of interest" description="Disordered" evidence="1">
    <location>
        <begin position="34"/>
        <end position="108"/>
    </location>
</feature>